<dbReference type="PANTHER" id="PTHR43335">
    <property type="entry name" value="ABC TRANSPORTER, ATP-BINDING PROTEIN"/>
    <property type="match status" value="1"/>
</dbReference>
<dbReference type="PROSITE" id="PS00211">
    <property type="entry name" value="ABC_TRANSPORTER_1"/>
    <property type="match status" value="1"/>
</dbReference>
<keyword evidence="7" id="KW-1185">Reference proteome</keyword>
<dbReference type="Pfam" id="PF00005">
    <property type="entry name" value="ABC_tran"/>
    <property type="match status" value="1"/>
</dbReference>
<organism evidence="6 7">
    <name type="scientific">Weissella coleopterorum</name>
    <dbReference type="NCBI Taxonomy" id="2714949"/>
    <lineage>
        <taxon>Bacteria</taxon>
        <taxon>Bacillati</taxon>
        <taxon>Bacillota</taxon>
        <taxon>Bacilli</taxon>
        <taxon>Lactobacillales</taxon>
        <taxon>Lactobacillaceae</taxon>
        <taxon>Weissella</taxon>
    </lineage>
</organism>
<dbReference type="InterPro" id="IPR003593">
    <property type="entry name" value="AAA+_ATPase"/>
</dbReference>
<name>A0A6G8AZ00_9LACO</name>
<keyword evidence="3" id="KW-0547">Nucleotide-binding</keyword>
<evidence type="ECO:0000256" key="2">
    <source>
        <dbReference type="ARBA" id="ARBA00022448"/>
    </source>
</evidence>
<evidence type="ECO:0000256" key="4">
    <source>
        <dbReference type="ARBA" id="ARBA00022840"/>
    </source>
</evidence>
<dbReference type="PANTHER" id="PTHR43335:SF4">
    <property type="entry name" value="ABC TRANSPORTER, ATP-BINDING PROTEIN"/>
    <property type="match status" value="1"/>
</dbReference>
<feature type="domain" description="ABC transporter" evidence="5">
    <location>
        <begin position="2"/>
        <end position="223"/>
    </location>
</feature>
<evidence type="ECO:0000259" key="5">
    <source>
        <dbReference type="PROSITE" id="PS50893"/>
    </source>
</evidence>
<dbReference type="InterPro" id="IPR027417">
    <property type="entry name" value="P-loop_NTPase"/>
</dbReference>
<keyword evidence="4 6" id="KW-0067">ATP-binding</keyword>
<dbReference type="InterPro" id="IPR017871">
    <property type="entry name" value="ABC_transporter-like_CS"/>
</dbReference>
<comment type="similarity">
    <text evidence="1">Belongs to the ABC transporter superfamily.</text>
</comment>
<evidence type="ECO:0000313" key="7">
    <source>
        <dbReference type="Proteomes" id="UP000500741"/>
    </source>
</evidence>
<dbReference type="Proteomes" id="UP000500741">
    <property type="component" value="Chromosome"/>
</dbReference>
<dbReference type="AlphaFoldDB" id="A0A6G8AZ00"/>
<dbReference type="Gene3D" id="3.40.50.300">
    <property type="entry name" value="P-loop containing nucleotide triphosphate hydrolases"/>
    <property type="match status" value="1"/>
</dbReference>
<dbReference type="GO" id="GO:0016887">
    <property type="term" value="F:ATP hydrolysis activity"/>
    <property type="evidence" value="ECO:0007669"/>
    <property type="project" value="InterPro"/>
</dbReference>
<protein>
    <submittedName>
        <fullName evidence="6">ATP-binding cassette domain-containing protein</fullName>
    </submittedName>
</protein>
<dbReference type="EMBL" id="CP049888">
    <property type="protein sequence ID" value="QIL50321.1"/>
    <property type="molecule type" value="Genomic_DNA"/>
</dbReference>
<dbReference type="InterPro" id="IPR003439">
    <property type="entry name" value="ABC_transporter-like_ATP-bd"/>
</dbReference>
<evidence type="ECO:0000313" key="6">
    <source>
        <dbReference type="EMBL" id="QIL50321.1"/>
    </source>
</evidence>
<dbReference type="KEGG" id="wco:G7084_02655"/>
<keyword evidence="2" id="KW-0813">Transport</keyword>
<accession>A0A6G8AZ00</accession>
<proteinExistence type="inferred from homology"/>
<dbReference type="PROSITE" id="PS50893">
    <property type="entry name" value="ABC_TRANSPORTER_2"/>
    <property type="match status" value="1"/>
</dbReference>
<sequence>MLSVKNINTYFGKNKIIKDVSFEINPGEIVGLVGSNGAGKTTIMKTILGLTKFTGEIIFNDALITENKHGILQNVGALIEHPAVYPFLSGYENIQLYCETEDEIVEMVGLLNMGGYIHANVKNYSLGMKQKLGIAMALVNNPELVILDEPMNGLDLESTILIRNIIKNYSARGTSFLISSHILSELQKIMTNIILIEHGCVILDKSIDEFIDNTKLKMVTSDIKKTIDILNENNINFELKESYLVISAHDVVLTQKMLVSEDVYILDLENNSINFEDKIIELISSEKRYENDQL</sequence>
<dbReference type="GO" id="GO:0005524">
    <property type="term" value="F:ATP binding"/>
    <property type="evidence" value="ECO:0007669"/>
    <property type="project" value="UniProtKB-KW"/>
</dbReference>
<dbReference type="RefSeq" id="WP_166009814.1">
    <property type="nucleotide sequence ID" value="NZ_CP049888.1"/>
</dbReference>
<dbReference type="SUPFAM" id="SSF52540">
    <property type="entry name" value="P-loop containing nucleoside triphosphate hydrolases"/>
    <property type="match status" value="1"/>
</dbReference>
<gene>
    <name evidence="6" type="ORF">G7084_02655</name>
</gene>
<reference evidence="6 7" key="1">
    <citation type="submission" date="2020-03" db="EMBL/GenBank/DDBJ databases">
        <title>Weissella sp. nov., isolated from Cybister lewisianus.</title>
        <authorList>
            <person name="Hyun D.-W."/>
            <person name="Bae J.-W."/>
        </authorList>
    </citation>
    <scope>NUCLEOTIDE SEQUENCE [LARGE SCALE GENOMIC DNA]</scope>
    <source>
        <strain evidence="6 7">HDW19</strain>
    </source>
</reference>
<evidence type="ECO:0000256" key="1">
    <source>
        <dbReference type="ARBA" id="ARBA00005417"/>
    </source>
</evidence>
<dbReference type="SMART" id="SM00382">
    <property type="entry name" value="AAA"/>
    <property type="match status" value="1"/>
</dbReference>
<evidence type="ECO:0000256" key="3">
    <source>
        <dbReference type="ARBA" id="ARBA00022741"/>
    </source>
</evidence>